<evidence type="ECO:0000256" key="4">
    <source>
        <dbReference type="ARBA" id="ARBA00023014"/>
    </source>
</evidence>
<protein>
    <recommendedName>
        <fullName evidence="5">4Fe-4S ferredoxin-type domain-containing protein</fullName>
    </recommendedName>
</protein>
<evidence type="ECO:0000256" key="3">
    <source>
        <dbReference type="ARBA" id="ARBA00023004"/>
    </source>
</evidence>
<evidence type="ECO:0000313" key="7">
    <source>
        <dbReference type="EMBL" id="ATW27185.1"/>
    </source>
</evidence>
<sequence>MKKYSVSVNEKHCKACGICIGLCPKGVFRENYLGKAVVEEADKCAGCKICALHCPDFCIEVGEDHDR</sequence>
<dbReference type="EMBL" id="CP017634">
    <property type="protein sequence ID" value="ATW25012.1"/>
    <property type="molecule type" value="Genomic_DNA"/>
</dbReference>
<dbReference type="Gene3D" id="3.30.70.20">
    <property type="match status" value="1"/>
</dbReference>
<dbReference type="OrthoDB" id="9804603at2"/>
<keyword evidence="1" id="KW-0004">4Fe-4S</keyword>
<dbReference type="GO" id="GO:0051539">
    <property type="term" value="F:4 iron, 4 sulfur cluster binding"/>
    <property type="evidence" value="ECO:0007669"/>
    <property type="project" value="UniProtKB-KW"/>
</dbReference>
<gene>
    <name evidence="6" type="ORF">DCMF_09685</name>
    <name evidence="7" type="ORF">DCMF_22705</name>
</gene>
<feature type="domain" description="4Fe-4S ferredoxin-type" evidence="5">
    <location>
        <begin position="4"/>
        <end position="33"/>
    </location>
</feature>
<dbReference type="KEGG" id="fwa:DCMF_22705"/>
<proteinExistence type="predicted"/>
<evidence type="ECO:0000256" key="2">
    <source>
        <dbReference type="ARBA" id="ARBA00022723"/>
    </source>
</evidence>
<reference evidence="6 8" key="1">
    <citation type="submission" date="2016-10" db="EMBL/GenBank/DDBJ databases">
        <title>Complete Genome Sequence of Peptococcaceae strain DCMF.</title>
        <authorList>
            <person name="Edwards R.J."/>
            <person name="Holland S.I."/>
            <person name="Deshpande N.P."/>
            <person name="Wong Y.K."/>
            <person name="Ertan H."/>
            <person name="Manefield M."/>
            <person name="Russell T.L."/>
            <person name="Lee M.J."/>
        </authorList>
    </citation>
    <scope>NUCLEOTIDE SEQUENCE [LARGE SCALE GENOMIC DNA]</scope>
    <source>
        <strain evidence="6 8">DCMF</strain>
    </source>
</reference>
<dbReference type="Pfam" id="PF13187">
    <property type="entry name" value="Fer4_9"/>
    <property type="match status" value="1"/>
</dbReference>
<feature type="domain" description="4Fe-4S ferredoxin-type" evidence="5">
    <location>
        <begin position="34"/>
        <end position="64"/>
    </location>
</feature>
<name>A0A3G1KRA7_FORW1</name>
<keyword evidence="4" id="KW-0411">Iron-sulfur</keyword>
<keyword evidence="3" id="KW-0408">Iron</keyword>
<dbReference type="RefSeq" id="WP_148134251.1">
    <property type="nucleotide sequence ID" value="NZ_CP017634.1"/>
</dbReference>
<dbReference type="InterPro" id="IPR017896">
    <property type="entry name" value="4Fe4S_Fe-S-bd"/>
</dbReference>
<dbReference type="SUPFAM" id="SSF54862">
    <property type="entry name" value="4Fe-4S ferredoxins"/>
    <property type="match status" value="1"/>
</dbReference>
<dbReference type="AlphaFoldDB" id="A0A3G1KRA7"/>
<dbReference type="PROSITE" id="PS00198">
    <property type="entry name" value="4FE4S_FER_1"/>
    <property type="match status" value="1"/>
</dbReference>
<dbReference type="EMBL" id="CP017634">
    <property type="protein sequence ID" value="ATW27185.1"/>
    <property type="molecule type" value="Genomic_DNA"/>
</dbReference>
<dbReference type="PANTHER" id="PTHR43687">
    <property type="entry name" value="ADENYLYLSULFATE REDUCTASE, BETA SUBUNIT"/>
    <property type="match status" value="1"/>
</dbReference>
<organism evidence="6 8">
    <name type="scientific">Formimonas warabiya</name>
    <dbReference type="NCBI Taxonomy" id="1761012"/>
    <lineage>
        <taxon>Bacteria</taxon>
        <taxon>Bacillati</taxon>
        <taxon>Bacillota</taxon>
        <taxon>Clostridia</taxon>
        <taxon>Eubacteriales</taxon>
        <taxon>Peptococcaceae</taxon>
        <taxon>Candidatus Formimonas</taxon>
    </lineage>
</organism>
<evidence type="ECO:0000313" key="8">
    <source>
        <dbReference type="Proteomes" id="UP000323521"/>
    </source>
</evidence>
<dbReference type="InterPro" id="IPR050572">
    <property type="entry name" value="Fe-S_Ferredoxin"/>
</dbReference>
<keyword evidence="2" id="KW-0479">Metal-binding</keyword>
<dbReference type="InterPro" id="IPR017900">
    <property type="entry name" value="4Fe4S_Fe_S_CS"/>
</dbReference>
<dbReference type="Proteomes" id="UP000323521">
    <property type="component" value="Chromosome"/>
</dbReference>
<evidence type="ECO:0000256" key="1">
    <source>
        <dbReference type="ARBA" id="ARBA00022485"/>
    </source>
</evidence>
<evidence type="ECO:0000313" key="6">
    <source>
        <dbReference type="EMBL" id="ATW25012.1"/>
    </source>
</evidence>
<dbReference type="KEGG" id="fwa:DCMF_09685"/>
<dbReference type="PANTHER" id="PTHR43687:SF4">
    <property type="entry name" value="BLR5484 PROTEIN"/>
    <property type="match status" value="1"/>
</dbReference>
<keyword evidence="8" id="KW-1185">Reference proteome</keyword>
<dbReference type="PROSITE" id="PS51379">
    <property type="entry name" value="4FE4S_FER_2"/>
    <property type="match status" value="2"/>
</dbReference>
<accession>A0A3G1KRA7</accession>
<dbReference type="GO" id="GO:0046872">
    <property type="term" value="F:metal ion binding"/>
    <property type="evidence" value="ECO:0007669"/>
    <property type="project" value="UniProtKB-KW"/>
</dbReference>
<evidence type="ECO:0000259" key="5">
    <source>
        <dbReference type="PROSITE" id="PS51379"/>
    </source>
</evidence>